<dbReference type="Gene3D" id="3.40.50.2000">
    <property type="entry name" value="Glycogen Phosphorylase B"/>
    <property type="match status" value="2"/>
</dbReference>
<dbReference type="PANTHER" id="PTHR30160:SF1">
    <property type="entry name" value="LIPOPOLYSACCHARIDE 1,2-N-ACETYLGLUCOSAMINETRANSFERASE-RELATED"/>
    <property type="match status" value="1"/>
</dbReference>
<comment type="caution">
    <text evidence="3">The sequence shown here is derived from an EMBL/GenBank/DDBJ whole genome shotgun (WGS) entry which is preliminary data.</text>
</comment>
<keyword evidence="1" id="KW-0328">Glycosyltransferase</keyword>
<evidence type="ECO:0000256" key="1">
    <source>
        <dbReference type="ARBA" id="ARBA00022676"/>
    </source>
</evidence>
<evidence type="ECO:0000256" key="2">
    <source>
        <dbReference type="ARBA" id="ARBA00022679"/>
    </source>
</evidence>
<dbReference type="AlphaFoldDB" id="A0A9D1MNU2"/>
<dbReference type="CDD" id="cd03789">
    <property type="entry name" value="GT9_LPS_heptosyltransferase"/>
    <property type="match status" value="1"/>
</dbReference>
<dbReference type="GO" id="GO:0009244">
    <property type="term" value="P:lipopolysaccharide core region biosynthetic process"/>
    <property type="evidence" value="ECO:0007669"/>
    <property type="project" value="TreeGrafter"/>
</dbReference>
<dbReference type="EMBL" id="DVNI01000024">
    <property type="protein sequence ID" value="HIU63729.1"/>
    <property type="molecule type" value="Genomic_DNA"/>
</dbReference>
<reference evidence="3" key="2">
    <citation type="journal article" date="2021" name="PeerJ">
        <title>Extensive microbial diversity within the chicken gut microbiome revealed by metagenomics and culture.</title>
        <authorList>
            <person name="Gilroy R."/>
            <person name="Ravi A."/>
            <person name="Getino M."/>
            <person name="Pursley I."/>
            <person name="Horton D.L."/>
            <person name="Alikhan N.F."/>
            <person name="Baker D."/>
            <person name="Gharbi K."/>
            <person name="Hall N."/>
            <person name="Watson M."/>
            <person name="Adriaenssens E.M."/>
            <person name="Foster-Nyarko E."/>
            <person name="Jarju S."/>
            <person name="Secka A."/>
            <person name="Antonio M."/>
            <person name="Oren A."/>
            <person name="Chaudhuri R.R."/>
            <person name="La Ragione R."/>
            <person name="Hildebrand F."/>
            <person name="Pallen M.J."/>
        </authorList>
    </citation>
    <scope>NUCLEOTIDE SEQUENCE</scope>
    <source>
        <strain evidence="3">CHK160-1198</strain>
    </source>
</reference>
<reference evidence="3" key="1">
    <citation type="submission" date="2020-10" db="EMBL/GenBank/DDBJ databases">
        <authorList>
            <person name="Gilroy R."/>
        </authorList>
    </citation>
    <scope>NUCLEOTIDE SEQUENCE</scope>
    <source>
        <strain evidence="3">CHK160-1198</strain>
    </source>
</reference>
<dbReference type="PANTHER" id="PTHR30160">
    <property type="entry name" value="TETRAACYLDISACCHARIDE 4'-KINASE-RELATED"/>
    <property type="match status" value="1"/>
</dbReference>
<dbReference type="InterPro" id="IPR002201">
    <property type="entry name" value="Glyco_trans_9"/>
</dbReference>
<dbReference type="SUPFAM" id="SSF53756">
    <property type="entry name" value="UDP-Glycosyltransferase/glycogen phosphorylase"/>
    <property type="match status" value="1"/>
</dbReference>
<proteinExistence type="predicted"/>
<accession>A0A9D1MNU2</accession>
<dbReference type="Proteomes" id="UP000824099">
    <property type="component" value="Unassembled WGS sequence"/>
</dbReference>
<sequence>MHQYQNILIIKMSALGDVIHALPCAVALRELYPKARITWLVHPQFGALLPEEPILDEVIYFDKVEFNRLALPGKIKKLWQLRQYLHAQKFDLAIDLQGLFKSAVVAALSGANRKIGYNYMREGSSLISKPIHGQHDNGHVVQQYLDVIRYLGSSIEEPVFPKLNLDTELLEINKRVNLEAYGKTWEDTVVLVPGAGWPTKEWPIHHFVELSKRLIEDGKIIILAGGPVEKTKGQAIINGLQKQQAINLIGRTNLRQLAALMSKAKLCIGGDTGPLHVAAAMNCEAIALFGPTKAERNGPYGKHIQIIVSPVPCNYNFRTKEEIKDNCMEKITVDEVYDAARHKLST</sequence>
<protein>
    <submittedName>
        <fullName evidence="3">Glycosyltransferase family 9 protein</fullName>
    </submittedName>
</protein>
<evidence type="ECO:0000313" key="3">
    <source>
        <dbReference type="EMBL" id="HIU63729.1"/>
    </source>
</evidence>
<dbReference type="GO" id="GO:0005829">
    <property type="term" value="C:cytosol"/>
    <property type="evidence" value="ECO:0007669"/>
    <property type="project" value="TreeGrafter"/>
</dbReference>
<gene>
    <name evidence="3" type="ORF">IAB06_01635</name>
</gene>
<name>A0A9D1MNU2_9FIRM</name>
<keyword evidence="2" id="KW-0808">Transferase</keyword>
<dbReference type="Pfam" id="PF01075">
    <property type="entry name" value="Glyco_transf_9"/>
    <property type="match status" value="1"/>
</dbReference>
<evidence type="ECO:0000313" key="4">
    <source>
        <dbReference type="Proteomes" id="UP000824099"/>
    </source>
</evidence>
<organism evidence="3 4">
    <name type="scientific">Candidatus Avacidaminococcus intestinavium</name>
    <dbReference type="NCBI Taxonomy" id="2840684"/>
    <lineage>
        <taxon>Bacteria</taxon>
        <taxon>Bacillati</taxon>
        <taxon>Bacillota</taxon>
        <taxon>Negativicutes</taxon>
        <taxon>Acidaminococcales</taxon>
        <taxon>Acidaminococcaceae</taxon>
        <taxon>Acidaminococcaceae incertae sedis</taxon>
        <taxon>Candidatus Avacidaminococcus</taxon>
    </lineage>
</organism>
<dbReference type="InterPro" id="IPR051199">
    <property type="entry name" value="LPS_LOS_Heptosyltrfase"/>
</dbReference>
<dbReference type="GO" id="GO:0008713">
    <property type="term" value="F:ADP-heptose-lipopolysaccharide heptosyltransferase activity"/>
    <property type="evidence" value="ECO:0007669"/>
    <property type="project" value="TreeGrafter"/>
</dbReference>